<proteinExistence type="predicted"/>
<sequence length="263" mass="29506">MATLSSIEQRKLERLLGMGPGYVLDFSDRTFSLFFEEHTGLDIGNAKYRANRSSGSKANRMRGFWTIEPDHIVAKVLLAMIEHANEYQCFPPEVDAALLADVEKIIGRLHQNPSSPVPEVDAFTASVNDLDFEAAARHIRTAIDQNEPATALDRLHVFTIKFLRTHCEQRGVEVNRDKPLHSLMGEYVKAVRVAGLLESEMTDRILRSSISVFEAFNDVRNNKSLAHDNPILNHSEALLIFSHIGASIRFIRALEGRAAVQSR</sequence>
<name>A0A3S9N1F6_9BURK</name>
<dbReference type="InterPro" id="IPR026001">
    <property type="entry name" value="Abi-like_C"/>
</dbReference>
<feature type="domain" description="Abortive infection protein-like C-terminal" evidence="1">
    <location>
        <begin position="182"/>
        <end position="251"/>
    </location>
</feature>
<dbReference type="Pfam" id="PF14355">
    <property type="entry name" value="Abi_C"/>
    <property type="match status" value="1"/>
</dbReference>
<evidence type="ECO:0000259" key="1">
    <source>
        <dbReference type="Pfam" id="PF14355"/>
    </source>
</evidence>
<dbReference type="EMBL" id="CP034545">
    <property type="protein sequence ID" value="AZQ49628.1"/>
    <property type="molecule type" value="Genomic_DNA"/>
</dbReference>
<dbReference type="Proteomes" id="UP000277191">
    <property type="component" value="Chromosome 1"/>
</dbReference>
<protein>
    <submittedName>
        <fullName evidence="2">Abortive infection family protein</fullName>
    </submittedName>
</protein>
<dbReference type="RefSeq" id="WP_126359047.1">
    <property type="nucleotide sequence ID" value="NZ_CP034545.1"/>
</dbReference>
<evidence type="ECO:0000313" key="2">
    <source>
        <dbReference type="EMBL" id="AZQ49628.1"/>
    </source>
</evidence>
<accession>A0A3S9N1F6</accession>
<gene>
    <name evidence="2" type="ORF">D5R55_00605</name>
</gene>
<organism evidence="2 3">
    <name type="scientific">Burkholderia cenocepacia</name>
    <dbReference type="NCBI Taxonomy" id="95486"/>
    <lineage>
        <taxon>Bacteria</taxon>
        <taxon>Pseudomonadati</taxon>
        <taxon>Pseudomonadota</taxon>
        <taxon>Betaproteobacteria</taxon>
        <taxon>Burkholderiales</taxon>
        <taxon>Burkholderiaceae</taxon>
        <taxon>Burkholderia</taxon>
        <taxon>Burkholderia cepacia complex</taxon>
    </lineage>
</organism>
<dbReference type="AlphaFoldDB" id="A0A3S9N1F6"/>
<evidence type="ECO:0000313" key="3">
    <source>
        <dbReference type="Proteomes" id="UP000277191"/>
    </source>
</evidence>
<reference evidence="2 3" key="1">
    <citation type="submission" date="2018-12" db="EMBL/GenBank/DDBJ databases">
        <title>Cadmium resistance mechanism in endophytic bacteria Burkholderia cenocepacia YG-3.</title>
        <authorList>
            <person name="Zhang X."/>
            <person name="Wang X."/>
            <person name="Zhu Y."/>
        </authorList>
    </citation>
    <scope>NUCLEOTIDE SEQUENCE [LARGE SCALE GENOMIC DNA]</scope>
    <source>
        <strain evidence="2 3">YG-3</strain>
    </source>
</reference>